<gene>
    <name evidence="7" type="ORF">FGF04_27830</name>
</gene>
<feature type="region of interest" description="Disordered" evidence="5">
    <location>
        <begin position="302"/>
        <end position="369"/>
    </location>
</feature>
<evidence type="ECO:0000256" key="3">
    <source>
        <dbReference type="ARBA" id="ARBA00022801"/>
    </source>
</evidence>
<proteinExistence type="predicted"/>
<sequence length="509" mass="50456">MTSKNLGSRRRTVSLAVSAASFLLLTGLGIAAAPASFAGTPGGTAANDRNSDFDGDGYDDVLTGAPGGTVDGKEGAGFVTVQYGAANGIGTTKSVPAARTAVFSQSTAGVPGTSQTYDAFGAAVATGDLDGDGYDDAVIGAPGEEAGSLEDAGQVTVLYGSKSGLGTARSVTAASAAPAAGARFGSAVTAARLTGETLGDVVAVADHRGVELFTHSGGALRHTGTLDTTAHPAGRAITPAYLTTGDYDRDGYADLVVSGYGPADDHAQGWSAVYSGGADGLTHAQDLRGGLSTASGDIDHDGYDDLVTGHHSSPDQEAEGMTGGLIGVYHGSEDGLRGEEGPEDATEEAPQYWTQNSPGVPGAGEHGDAWGTELSVADVDGDGYADVAVGAPGEDIGTVADAGAVWLLRGSPEGLTATGAQSFDQNSDGVPGTAEAGDAWGSQVRLVDTDRDGRSELLAAAPGEDAGDGVVWKLYASTKGLVTTGSWLYGGTSLGAPGDGAGFGEAIDE</sequence>
<keyword evidence="2" id="KW-0677">Repeat</keyword>
<feature type="chain" id="PRO_5022957601" evidence="6">
    <location>
        <begin position="39"/>
        <end position="509"/>
    </location>
</feature>
<dbReference type="Gene3D" id="2.130.10.130">
    <property type="entry name" value="Integrin alpha, N-terminal"/>
    <property type="match status" value="3"/>
</dbReference>
<keyword evidence="3" id="KW-0378">Hydrolase</keyword>
<evidence type="ECO:0000313" key="7">
    <source>
        <dbReference type="EMBL" id="KAA0930401.1"/>
    </source>
</evidence>
<dbReference type="EMBL" id="VDFC01000047">
    <property type="protein sequence ID" value="KAA0930401.1"/>
    <property type="molecule type" value="Genomic_DNA"/>
</dbReference>
<accession>A0A5B0AMT4</accession>
<keyword evidence="4" id="KW-0325">Glycoprotein</keyword>
<dbReference type="SUPFAM" id="SSF69318">
    <property type="entry name" value="Integrin alpha N-terminal domain"/>
    <property type="match status" value="1"/>
</dbReference>
<dbReference type="SMART" id="SM00191">
    <property type="entry name" value="Int_alpha"/>
    <property type="match status" value="5"/>
</dbReference>
<dbReference type="InterPro" id="IPR013519">
    <property type="entry name" value="Int_alpha_beta-p"/>
</dbReference>
<dbReference type="InterPro" id="IPR028994">
    <property type="entry name" value="Integrin_alpha_N"/>
</dbReference>
<reference evidence="7 8" key="1">
    <citation type="submission" date="2019-05" db="EMBL/GenBank/DDBJ databases">
        <authorList>
            <person name="Hariharan J."/>
            <person name="Choudoir M.J."/>
            <person name="Diebold P."/>
            <person name="Panke-Buisse K."/>
            <person name="Buckley D.H."/>
        </authorList>
    </citation>
    <scope>NUCLEOTIDE SEQUENCE [LARGE SCALE GENOMIC DNA]</scope>
    <source>
        <strain evidence="7 8">SUN51</strain>
    </source>
</reference>
<evidence type="ECO:0000256" key="1">
    <source>
        <dbReference type="ARBA" id="ARBA00022729"/>
    </source>
</evidence>
<dbReference type="RefSeq" id="WP_149514086.1">
    <property type="nucleotide sequence ID" value="NZ_VDFC01000047.1"/>
</dbReference>
<dbReference type="OrthoDB" id="344301at2"/>
<dbReference type="PANTHER" id="PTHR23221:SF7">
    <property type="entry name" value="PHOSPHATIDYLINOSITOL-GLYCAN-SPECIFIC PHOSPHOLIPASE D"/>
    <property type="match status" value="1"/>
</dbReference>
<dbReference type="InterPro" id="IPR013517">
    <property type="entry name" value="FG-GAP"/>
</dbReference>
<feature type="compositionally biased region" description="Basic and acidic residues" evidence="5">
    <location>
        <begin position="331"/>
        <end position="340"/>
    </location>
</feature>
<evidence type="ECO:0000256" key="6">
    <source>
        <dbReference type="SAM" id="SignalP"/>
    </source>
</evidence>
<feature type="signal peptide" evidence="6">
    <location>
        <begin position="1"/>
        <end position="38"/>
    </location>
</feature>
<dbReference type="PANTHER" id="PTHR23221">
    <property type="entry name" value="GLYCOSYLPHOSPHATIDYLINOSITOL PHOSPHOLIPASE D"/>
    <property type="match status" value="1"/>
</dbReference>
<comment type="caution">
    <text evidence="7">The sequence shown here is derived from an EMBL/GenBank/DDBJ whole genome shotgun (WGS) entry which is preliminary data.</text>
</comment>
<organism evidence="7 8">
    <name type="scientific">Streptomyces apricus</name>
    <dbReference type="NCBI Taxonomy" id="1828112"/>
    <lineage>
        <taxon>Bacteria</taxon>
        <taxon>Bacillati</taxon>
        <taxon>Actinomycetota</taxon>
        <taxon>Actinomycetes</taxon>
        <taxon>Kitasatosporales</taxon>
        <taxon>Streptomycetaceae</taxon>
        <taxon>Streptomyces</taxon>
    </lineage>
</organism>
<dbReference type="GO" id="GO:0016787">
    <property type="term" value="F:hydrolase activity"/>
    <property type="evidence" value="ECO:0007669"/>
    <property type="project" value="UniProtKB-KW"/>
</dbReference>
<dbReference type="PROSITE" id="PS51470">
    <property type="entry name" value="FG_GAP"/>
    <property type="match status" value="2"/>
</dbReference>
<dbReference type="Pfam" id="PF01839">
    <property type="entry name" value="FG-GAP"/>
    <property type="match status" value="4"/>
</dbReference>
<dbReference type="Proteomes" id="UP000324965">
    <property type="component" value="Unassembled WGS sequence"/>
</dbReference>
<dbReference type="AlphaFoldDB" id="A0A5B0AMT4"/>
<name>A0A5B0AMT4_9ACTN</name>
<evidence type="ECO:0000256" key="2">
    <source>
        <dbReference type="ARBA" id="ARBA00022737"/>
    </source>
</evidence>
<keyword evidence="8" id="KW-1185">Reference proteome</keyword>
<evidence type="ECO:0000256" key="4">
    <source>
        <dbReference type="ARBA" id="ARBA00023180"/>
    </source>
</evidence>
<keyword evidence="1 6" id="KW-0732">Signal</keyword>
<evidence type="ECO:0000256" key="5">
    <source>
        <dbReference type="SAM" id="MobiDB-lite"/>
    </source>
</evidence>
<protein>
    <submittedName>
        <fullName evidence="7">Esterase</fullName>
    </submittedName>
</protein>
<evidence type="ECO:0000313" key="8">
    <source>
        <dbReference type="Proteomes" id="UP000324965"/>
    </source>
</evidence>